<keyword evidence="4 7" id="KW-0472">Membrane</keyword>
<protein>
    <recommendedName>
        <fullName evidence="10">DUF829-domain-containing protein</fullName>
    </recommendedName>
</protein>
<sequence length="334" mass="37154">MDQPTHPPNSHAHVHHRPDHERFHKLCKFAYVDRHDPKTGEAEDTTNLAVIFGWFGGNIRHVAKYIPLYHRKNYRVILVTTSFETSPDWLKLSLDSDAGVPAFQPVVQYIVKHFGSTLLPTGDGNGASLTSPRHNLAIHVFSNGGTSSLHSFLRALQCEGYRPNTKTLIIDSSPSSGATIDSFARFLLGSANYSYTSLNLFIFRAVACVVFALFTVIRVAGNVLLWAAWVLRLTRGRLKMRAENTIVELGRRALLADELRTAERLFIYSKGDNVVTASEVSTFVSLTRSTLSASHRPAGSVSELVMEKSGHVRHLNDEYERKVQALLDGVDEGK</sequence>
<accession>A0A139A3J6</accession>
<comment type="subcellular location">
    <subcellularLocation>
        <location evidence="6">Endomembrane system</location>
        <topology evidence="6">Single-pass membrane protein</topology>
    </subcellularLocation>
    <subcellularLocation>
        <location evidence="1">Nucleus membrane</location>
    </subcellularLocation>
</comment>
<dbReference type="GO" id="GO:0031965">
    <property type="term" value="C:nuclear membrane"/>
    <property type="evidence" value="ECO:0007669"/>
    <property type="project" value="UniProtKB-SubCell"/>
</dbReference>
<feature type="transmembrane region" description="Helical" evidence="7">
    <location>
        <begin position="201"/>
        <end position="231"/>
    </location>
</feature>
<evidence type="ECO:0000256" key="1">
    <source>
        <dbReference type="ARBA" id="ARBA00004126"/>
    </source>
</evidence>
<proteinExistence type="predicted"/>
<keyword evidence="2 7" id="KW-0812">Transmembrane</keyword>
<evidence type="ECO:0000313" key="9">
    <source>
        <dbReference type="Proteomes" id="UP000070544"/>
    </source>
</evidence>
<dbReference type="EMBL" id="KQ965803">
    <property type="protein sequence ID" value="KXS11351.1"/>
    <property type="molecule type" value="Genomic_DNA"/>
</dbReference>
<dbReference type="InterPro" id="IPR008547">
    <property type="entry name" value="DUF829_TMEM53"/>
</dbReference>
<evidence type="ECO:0000256" key="3">
    <source>
        <dbReference type="ARBA" id="ARBA00022989"/>
    </source>
</evidence>
<dbReference type="Pfam" id="PF05705">
    <property type="entry name" value="DUF829"/>
    <property type="match status" value="1"/>
</dbReference>
<evidence type="ECO:0008006" key="10">
    <source>
        <dbReference type="Google" id="ProtNLM"/>
    </source>
</evidence>
<evidence type="ECO:0000313" key="8">
    <source>
        <dbReference type="EMBL" id="KXS11351.1"/>
    </source>
</evidence>
<organism evidence="8 9">
    <name type="scientific">Gonapodya prolifera (strain JEL478)</name>
    <name type="common">Monoblepharis prolifera</name>
    <dbReference type="NCBI Taxonomy" id="1344416"/>
    <lineage>
        <taxon>Eukaryota</taxon>
        <taxon>Fungi</taxon>
        <taxon>Fungi incertae sedis</taxon>
        <taxon>Chytridiomycota</taxon>
        <taxon>Chytridiomycota incertae sedis</taxon>
        <taxon>Monoblepharidomycetes</taxon>
        <taxon>Monoblepharidales</taxon>
        <taxon>Gonapodyaceae</taxon>
        <taxon>Gonapodya</taxon>
    </lineage>
</organism>
<evidence type="ECO:0000256" key="4">
    <source>
        <dbReference type="ARBA" id="ARBA00023136"/>
    </source>
</evidence>
<evidence type="ECO:0000256" key="7">
    <source>
        <dbReference type="SAM" id="Phobius"/>
    </source>
</evidence>
<dbReference type="PANTHER" id="PTHR12265:SF30">
    <property type="entry name" value="TRANSMEMBRANE PROTEIN 53"/>
    <property type="match status" value="1"/>
</dbReference>
<dbReference type="OrthoDB" id="77878at2759"/>
<dbReference type="AlphaFoldDB" id="A0A139A3J6"/>
<reference evidence="8 9" key="1">
    <citation type="journal article" date="2015" name="Genome Biol. Evol.">
        <title>Phylogenomic analyses indicate that early fungi evolved digesting cell walls of algal ancestors of land plants.</title>
        <authorList>
            <person name="Chang Y."/>
            <person name="Wang S."/>
            <person name="Sekimoto S."/>
            <person name="Aerts A.L."/>
            <person name="Choi C."/>
            <person name="Clum A."/>
            <person name="LaButti K.M."/>
            <person name="Lindquist E.A."/>
            <person name="Yee Ngan C."/>
            <person name="Ohm R.A."/>
            <person name="Salamov A.A."/>
            <person name="Grigoriev I.V."/>
            <person name="Spatafora J.W."/>
            <person name="Berbee M.L."/>
        </authorList>
    </citation>
    <scope>NUCLEOTIDE SEQUENCE [LARGE SCALE GENOMIC DNA]</scope>
    <source>
        <strain evidence="8 9">JEL478</strain>
    </source>
</reference>
<evidence type="ECO:0000256" key="5">
    <source>
        <dbReference type="ARBA" id="ARBA00023242"/>
    </source>
</evidence>
<evidence type="ECO:0000256" key="6">
    <source>
        <dbReference type="ARBA" id="ARBA00037847"/>
    </source>
</evidence>
<dbReference type="Proteomes" id="UP000070544">
    <property type="component" value="Unassembled WGS sequence"/>
</dbReference>
<keyword evidence="9" id="KW-1185">Reference proteome</keyword>
<name>A0A139A3J6_GONPJ</name>
<keyword evidence="5" id="KW-0539">Nucleus</keyword>
<evidence type="ECO:0000256" key="2">
    <source>
        <dbReference type="ARBA" id="ARBA00022692"/>
    </source>
</evidence>
<keyword evidence="3 7" id="KW-1133">Transmembrane helix</keyword>
<dbReference type="PANTHER" id="PTHR12265">
    <property type="entry name" value="TRANSMEMBRANE PROTEIN 53"/>
    <property type="match status" value="1"/>
</dbReference>
<gene>
    <name evidence="8" type="ORF">M427DRAFT_138301</name>
</gene>